<sequence length="96" mass="11115">MKQTFDITNFQTSNITNVRTNSPLSHHHQTPPKHTEKTNHHTLPPPTTVFTPQDTTQTHRKNQSPHTSTTYDSFHTTHVVYKIANTIRHDTQFSDQ</sequence>
<feature type="region of interest" description="Disordered" evidence="1">
    <location>
        <begin position="1"/>
        <end position="71"/>
    </location>
</feature>
<evidence type="ECO:0000313" key="3">
    <source>
        <dbReference type="Proteomes" id="UP000053825"/>
    </source>
</evidence>
<accession>A0A0L7R7I3</accession>
<evidence type="ECO:0000313" key="2">
    <source>
        <dbReference type="EMBL" id="KOC66804.1"/>
    </source>
</evidence>
<protein>
    <submittedName>
        <fullName evidence="2">Uncharacterized protein</fullName>
    </submittedName>
</protein>
<name>A0A0L7R7I3_9HYME</name>
<keyword evidence="3" id="KW-1185">Reference proteome</keyword>
<dbReference type="Proteomes" id="UP000053825">
    <property type="component" value="Unassembled WGS sequence"/>
</dbReference>
<reference evidence="2 3" key="1">
    <citation type="submission" date="2015-07" db="EMBL/GenBank/DDBJ databases">
        <title>The genome of Habropoda laboriosa.</title>
        <authorList>
            <person name="Pan H."/>
            <person name="Kapheim K."/>
        </authorList>
    </citation>
    <scope>NUCLEOTIDE SEQUENCE [LARGE SCALE GENOMIC DNA]</scope>
    <source>
        <strain evidence="2">0110345459</strain>
    </source>
</reference>
<dbReference type="AlphaFoldDB" id="A0A0L7R7I3"/>
<dbReference type="EMBL" id="KQ414639">
    <property type="protein sequence ID" value="KOC66804.1"/>
    <property type="molecule type" value="Genomic_DNA"/>
</dbReference>
<feature type="compositionally biased region" description="Polar residues" evidence="1">
    <location>
        <begin position="1"/>
        <end position="24"/>
    </location>
</feature>
<evidence type="ECO:0000256" key="1">
    <source>
        <dbReference type="SAM" id="MobiDB-lite"/>
    </source>
</evidence>
<organism evidence="2 3">
    <name type="scientific">Habropoda laboriosa</name>
    <dbReference type="NCBI Taxonomy" id="597456"/>
    <lineage>
        <taxon>Eukaryota</taxon>
        <taxon>Metazoa</taxon>
        <taxon>Ecdysozoa</taxon>
        <taxon>Arthropoda</taxon>
        <taxon>Hexapoda</taxon>
        <taxon>Insecta</taxon>
        <taxon>Pterygota</taxon>
        <taxon>Neoptera</taxon>
        <taxon>Endopterygota</taxon>
        <taxon>Hymenoptera</taxon>
        <taxon>Apocrita</taxon>
        <taxon>Aculeata</taxon>
        <taxon>Apoidea</taxon>
        <taxon>Anthophila</taxon>
        <taxon>Apidae</taxon>
        <taxon>Habropoda</taxon>
    </lineage>
</organism>
<proteinExistence type="predicted"/>
<gene>
    <name evidence="2" type="ORF">WH47_12609</name>
</gene>